<dbReference type="InterPro" id="IPR025558">
    <property type="entry name" value="DUF4283"/>
</dbReference>
<dbReference type="PANTHER" id="PTHR33116">
    <property type="entry name" value="REVERSE TRANSCRIPTASE ZINC-BINDING DOMAIN-CONTAINING PROTEIN-RELATED-RELATED"/>
    <property type="match status" value="1"/>
</dbReference>
<dbReference type="Pfam" id="PF00078">
    <property type="entry name" value="RVT_1"/>
    <property type="match status" value="1"/>
</dbReference>
<feature type="compositionally biased region" description="Polar residues" evidence="1">
    <location>
        <begin position="218"/>
        <end position="230"/>
    </location>
</feature>
<reference evidence="3" key="1">
    <citation type="submission" date="2018-02" db="EMBL/GenBank/DDBJ databases">
        <authorList>
            <person name="Cohen D.B."/>
            <person name="Kent A.D."/>
        </authorList>
    </citation>
    <scope>NUCLEOTIDE SEQUENCE</scope>
</reference>
<dbReference type="InterPro" id="IPR002156">
    <property type="entry name" value="RNaseH_domain"/>
</dbReference>
<dbReference type="GO" id="GO:0004523">
    <property type="term" value="F:RNA-DNA hybrid ribonuclease activity"/>
    <property type="evidence" value="ECO:0007669"/>
    <property type="project" value="InterPro"/>
</dbReference>
<evidence type="ECO:0000256" key="1">
    <source>
        <dbReference type="SAM" id="MobiDB-lite"/>
    </source>
</evidence>
<dbReference type="SUPFAM" id="SSF56672">
    <property type="entry name" value="DNA/RNA polymerases"/>
    <property type="match status" value="1"/>
</dbReference>
<dbReference type="InterPro" id="IPR043502">
    <property type="entry name" value="DNA/RNA_pol_sf"/>
</dbReference>
<gene>
    <name evidence="3" type="ORF">FSB_LOCUS35205</name>
</gene>
<dbReference type="InterPro" id="IPR026960">
    <property type="entry name" value="RVT-Znf"/>
</dbReference>
<dbReference type="PANTHER" id="PTHR33116:SF86">
    <property type="entry name" value="REVERSE TRANSCRIPTASE DOMAIN-CONTAINING PROTEIN"/>
    <property type="match status" value="1"/>
</dbReference>
<protein>
    <recommendedName>
        <fullName evidence="2">Reverse transcriptase domain-containing protein</fullName>
    </recommendedName>
</protein>
<proteinExistence type="predicted"/>
<dbReference type="Pfam" id="PF14111">
    <property type="entry name" value="DUF4283"/>
    <property type="match status" value="1"/>
</dbReference>
<name>A0A2N9H6D3_FAGSY</name>
<evidence type="ECO:0000259" key="2">
    <source>
        <dbReference type="PROSITE" id="PS50878"/>
    </source>
</evidence>
<dbReference type="Pfam" id="PF13456">
    <property type="entry name" value="RVT_3"/>
    <property type="match status" value="1"/>
</dbReference>
<dbReference type="CDD" id="cd01650">
    <property type="entry name" value="RT_nLTR_like"/>
    <property type="match status" value="1"/>
</dbReference>
<evidence type="ECO:0000313" key="3">
    <source>
        <dbReference type="EMBL" id="SPD07323.1"/>
    </source>
</evidence>
<feature type="region of interest" description="Disordered" evidence="1">
    <location>
        <begin position="170"/>
        <end position="193"/>
    </location>
</feature>
<dbReference type="PROSITE" id="PS50878">
    <property type="entry name" value="RT_POL"/>
    <property type="match status" value="1"/>
</dbReference>
<dbReference type="InterPro" id="IPR000477">
    <property type="entry name" value="RT_dom"/>
</dbReference>
<feature type="region of interest" description="Disordered" evidence="1">
    <location>
        <begin position="218"/>
        <end position="249"/>
    </location>
</feature>
<dbReference type="Pfam" id="PF13966">
    <property type="entry name" value="zf-RVT"/>
    <property type="match status" value="1"/>
</dbReference>
<accession>A0A2N9H6D3</accession>
<feature type="domain" description="Reverse transcriptase" evidence="2">
    <location>
        <begin position="681"/>
        <end position="963"/>
    </location>
</feature>
<dbReference type="GO" id="GO:0003676">
    <property type="term" value="F:nucleic acid binding"/>
    <property type="evidence" value="ECO:0007669"/>
    <property type="project" value="InterPro"/>
</dbReference>
<dbReference type="EMBL" id="OIVN01002899">
    <property type="protein sequence ID" value="SPD07323.1"/>
    <property type="molecule type" value="Genomic_DNA"/>
</dbReference>
<sequence length="1525" mass="170804">MGNAKTLGTHCLLGKLLTNKYYNRAAFKSTMLRLWGKGREVSGAGYLVENLFLFQFKDEVDSKRVLQGSPWLFDHFLLVLNEFDGSIPAHRISFTRCGFWVQLHGIPLYYMTKQIGDSIGGSIGIVEEVDVPGSGRECGIRLRSGHAMAGDFKQYGPWLRAAEPIGRRRGVDRSRAVRPPAVQHTAGRNATNMGFKSSLPTFVAGGSYGVDSLARDSVQSGSATSSTRKLQLSGDKETASKEPLQPTNDISYVAGTSTVHEVIPGSNGFDPTCTPLHSNSTSNVGPHPEIEVVQQPGSVIQKKCWKRLARAKGKSVSLVGEGPKRGVEPDGFLQQRKRAKISNGLETSVSSLSVEEQVPSVLFLSETRLDCIGVEILRVKLKMGSAFCVPRVHTGGGLAMIWTTSVEEYCGAWVSHLPLLNSDHCPLLITLPGSVQVLKPKRVFRFEAMWLQDMQCHDVISQAWNSVVAGGSPMFQVMEKLKGCRASLIAWSKTRFGSLASSIKDKRVQLQDLLLEHPLGSPRIKELQDDLNGLLEKEEIYWRQRSRVAWMKEGDKNTRFFHAQCSQRQQKNFIQGLRDDMGVSHSDMVKVSEMAVSYFQNILTSSSPSGEALATCLDGMEKVILDDMNAALLEEFSADEVFQALQQIYPTKAPSPDGMPAIFYQNYWDIVGPEVSQAIISILHSGFMLRKINYTHIALIPKVKNPERITDFRPISLCNVIYKIVSKVLANRLKVVLPLVIDDSQSAFVPGCLITDNVLVAFEVMHSMSQKRRGRRGQMAVKLDMSKAYDKVEWVFIEVVLRELGFAEEWIKLIMMCISSVSYSVLINGEQCGIFGASRGIRQRDSLSPYLFLLCAEGLSHMLHKAVLARRISGVAASRGGPKISHLFFADDSLLFCQATLSNCIKISKVLKNYEEALGQQLNQAKTSIFFTKNTLLELKAQIQAMFQVPEIKSYEKYLGLPSFVGRSKVAAFGDLKGQVWRRINGWKERLLSHGGREVLIKAVAQSIPTYTMSCFSLPDGLCKDINKMFSQFWWGYHDKKKKAHWLKWSKLCDPKDRGGMGFRDIKAFNRALLAKQGWRFLQNPQSLVARVFKAKYFPGCGFMEAGIGYRASYAWRSIASARGVLKLGLSWHIGNGESVRITEDTWLPMRLPESPNSIRDILDKNERVSLLIKRGYNVWDVELLQHSVAVQVGESSHMNHERKFWKFLWSLSLPQKIKVFLWRACLGILPTNGFLCNRHMRQDGACPCCTHEMETVVHALWACVAANDVWIQSQLPVHKWDRSLHCFFDLMEYSRDHLGLDDLKFFCCIVYSIWGQRNLLVHEGKVLNPVLVVDRARCFLTEYDKALSRPTNVGRRDAPQFVVMPVAGGWRPPSLGLYKVNWAIFIDLNSRHGFLGALVRDHERCVLGTMVMKLPLLPRGVHPTVGAVLHTLQFACEMGFGDIILEGPVFSFLQCVGPISAGVTVQDMWLEEVEVLRQRFSSFSVSAVAKEDNVAAWALARLGSSIASSRVWMEEFPAEIQGFL</sequence>
<organism evidence="3">
    <name type="scientific">Fagus sylvatica</name>
    <name type="common">Beechnut</name>
    <dbReference type="NCBI Taxonomy" id="28930"/>
    <lineage>
        <taxon>Eukaryota</taxon>
        <taxon>Viridiplantae</taxon>
        <taxon>Streptophyta</taxon>
        <taxon>Embryophyta</taxon>
        <taxon>Tracheophyta</taxon>
        <taxon>Spermatophyta</taxon>
        <taxon>Magnoliopsida</taxon>
        <taxon>eudicotyledons</taxon>
        <taxon>Gunneridae</taxon>
        <taxon>Pentapetalae</taxon>
        <taxon>rosids</taxon>
        <taxon>fabids</taxon>
        <taxon>Fagales</taxon>
        <taxon>Fagaceae</taxon>
        <taxon>Fagus</taxon>
    </lineage>
</organism>